<dbReference type="Gene3D" id="3.30.420.10">
    <property type="entry name" value="Ribonuclease H-like superfamily/Ribonuclease H"/>
    <property type="match status" value="1"/>
</dbReference>
<dbReference type="InterPro" id="IPR002156">
    <property type="entry name" value="RNaseH_domain"/>
</dbReference>
<dbReference type="PANTHER" id="PTHR47723">
    <property type="entry name" value="OS05G0353850 PROTEIN"/>
    <property type="match status" value="1"/>
</dbReference>
<comment type="caution">
    <text evidence="2">The sequence shown here is derived from an EMBL/GenBank/DDBJ whole genome shotgun (WGS) entry which is preliminary data.</text>
</comment>
<dbReference type="EMBL" id="JASCZI010090871">
    <property type="protein sequence ID" value="MED6147325.1"/>
    <property type="molecule type" value="Genomic_DNA"/>
</dbReference>
<accession>A0ABU6TFM8</accession>
<proteinExistence type="predicted"/>
<evidence type="ECO:0000259" key="1">
    <source>
        <dbReference type="Pfam" id="PF13456"/>
    </source>
</evidence>
<sequence length="141" mass="16246">MDSPFEDDLGNWIKGCNSLIPMSSVLRAELLVIWRGLLLAWECGFKDVICETDCLDAFLATRMMDPSRCDVNRDLLSKIFEVIHWKWNAKIILIQRTANRVADMLARQAVRDQLTYTEWVLPPNPVLSVIQENMHPVVSRC</sequence>
<organism evidence="2 3">
    <name type="scientific">Stylosanthes scabra</name>
    <dbReference type="NCBI Taxonomy" id="79078"/>
    <lineage>
        <taxon>Eukaryota</taxon>
        <taxon>Viridiplantae</taxon>
        <taxon>Streptophyta</taxon>
        <taxon>Embryophyta</taxon>
        <taxon>Tracheophyta</taxon>
        <taxon>Spermatophyta</taxon>
        <taxon>Magnoliopsida</taxon>
        <taxon>eudicotyledons</taxon>
        <taxon>Gunneridae</taxon>
        <taxon>Pentapetalae</taxon>
        <taxon>rosids</taxon>
        <taxon>fabids</taxon>
        <taxon>Fabales</taxon>
        <taxon>Fabaceae</taxon>
        <taxon>Papilionoideae</taxon>
        <taxon>50 kb inversion clade</taxon>
        <taxon>dalbergioids sensu lato</taxon>
        <taxon>Dalbergieae</taxon>
        <taxon>Pterocarpus clade</taxon>
        <taxon>Stylosanthes</taxon>
    </lineage>
</organism>
<dbReference type="InterPro" id="IPR044730">
    <property type="entry name" value="RNase_H-like_dom_plant"/>
</dbReference>
<protein>
    <recommendedName>
        <fullName evidence="1">RNase H type-1 domain-containing protein</fullName>
    </recommendedName>
</protein>
<dbReference type="InterPro" id="IPR036397">
    <property type="entry name" value="RNaseH_sf"/>
</dbReference>
<dbReference type="InterPro" id="IPR012337">
    <property type="entry name" value="RNaseH-like_sf"/>
</dbReference>
<dbReference type="Proteomes" id="UP001341840">
    <property type="component" value="Unassembled WGS sequence"/>
</dbReference>
<dbReference type="CDD" id="cd06222">
    <property type="entry name" value="RNase_H_like"/>
    <property type="match status" value="1"/>
</dbReference>
<dbReference type="Pfam" id="PF13456">
    <property type="entry name" value="RVT_3"/>
    <property type="match status" value="1"/>
</dbReference>
<reference evidence="2 3" key="1">
    <citation type="journal article" date="2023" name="Plants (Basel)">
        <title>Bridging the Gap: Combining Genomics and Transcriptomics Approaches to Understand Stylosanthes scabra, an Orphan Legume from the Brazilian Caatinga.</title>
        <authorList>
            <person name="Ferreira-Neto J.R.C."/>
            <person name="da Silva M.D."/>
            <person name="Binneck E."/>
            <person name="de Melo N.F."/>
            <person name="da Silva R.H."/>
            <person name="de Melo A.L.T.M."/>
            <person name="Pandolfi V."/>
            <person name="Bustamante F.O."/>
            <person name="Brasileiro-Vidal A.C."/>
            <person name="Benko-Iseppon A.M."/>
        </authorList>
    </citation>
    <scope>NUCLEOTIDE SEQUENCE [LARGE SCALE GENOMIC DNA]</scope>
    <source>
        <tissue evidence="2">Leaves</tissue>
    </source>
</reference>
<keyword evidence="3" id="KW-1185">Reference proteome</keyword>
<feature type="domain" description="RNase H type-1" evidence="1">
    <location>
        <begin position="15"/>
        <end position="109"/>
    </location>
</feature>
<name>A0ABU6TFM8_9FABA</name>
<evidence type="ECO:0000313" key="2">
    <source>
        <dbReference type="EMBL" id="MED6147325.1"/>
    </source>
</evidence>
<dbReference type="PANTHER" id="PTHR47723:SF13">
    <property type="entry name" value="PUTATIVE-RELATED"/>
    <property type="match status" value="1"/>
</dbReference>
<dbReference type="InterPro" id="IPR053151">
    <property type="entry name" value="RNase_H-like"/>
</dbReference>
<dbReference type="SUPFAM" id="SSF53098">
    <property type="entry name" value="Ribonuclease H-like"/>
    <property type="match status" value="1"/>
</dbReference>
<gene>
    <name evidence="2" type="ORF">PIB30_043171</name>
</gene>
<evidence type="ECO:0000313" key="3">
    <source>
        <dbReference type="Proteomes" id="UP001341840"/>
    </source>
</evidence>